<dbReference type="EMBL" id="LT828648">
    <property type="protein sequence ID" value="SLM49442.1"/>
    <property type="molecule type" value="Genomic_DNA"/>
</dbReference>
<dbReference type="AlphaFoldDB" id="A0A1W1I8U8"/>
<dbReference type="KEGG" id="nja:NSJP_3275"/>
<gene>
    <name evidence="3" type="ORF">NSJP_3275</name>
</gene>
<organism evidence="3 4">
    <name type="scientific">Nitrospira japonica</name>
    <dbReference type="NCBI Taxonomy" id="1325564"/>
    <lineage>
        <taxon>Bacteria</taxon>
        <taxon>Pseudomonadati</taxon>
        <taxon>Nitrospirota</taxon>
        <taxon>Nitrospiria</taxon>
        <taxon>Nitrospirales</taxon>
        <taxon>Nitrospiraceae</taxon>
        <taxon>Nitrospira</taxon>
    </lineage>
</organism>
<evidence type="ECO:0000313" key="4">
    <source>
        <dbReference type="Proteomes" id="UP000192042"/>
    </source>
</evidence>
<evidence type="ECO:0000313" key="3">
    <source>
        <dbReference type="EMBL" id="SLM49442.1"/>
    </source>
</evidence>
<proteinExistence type="predicted"/>
<evidence type="ECO:0000256" key="2">
    <source>
        <dbReference type="SAM" id="SignalP"/>
    </source>
</evidence>
<sequence length="141" mass="14945">MNMTKSGLPVFLFVGASFVFGASAFAGEPAGIGEKGTGQTQKSTDRQQSGSKPDMSQVPEEIQEGKSAQAAQELNQQQQGIRGSAQEPAGIGEKGTGQTKKSTERQQSGKQPDMSQVPEELREGKSARAAGEMEQQDKKTQ</sequence>
<dbReference type="STRING" id="1325564.NSJP_3275"/>
<feature type="compositionally biased region" description="Low complexity" evidence="1">
    <location>
        <begin position="68"/>
        <end position="79"/>
    </location>
</feature>
<feature type="compositionally biased region" description="Polar residues" evidence="1">
    <location>
        <begin position="96"/>
        <end position="114"/>
    </location>
</feature>
<feature type="compositionally biased region" description="Polar residues" evidence="1">
    <location>
        <begin position="37"/>
        <end position="51"/>
    </location>
</feature>
<accession>A0A1W1I8U8</accession>
<keyword evidence="4" id="KW-1185">Reference proteome</keyword>
<dbReference type="Proteomes" id="UP000192042">
    <property type="component" value="Chromosome I"/>
</dbReference>
<keyword evidence="2" id="KW-0732">Signal</keyword>
<protein>
    <submittedName>
        <fullName evidence="3">Uncharacterized protein</fullName>
    </submittedName>
</protein>
<reference evidence="3 4" key="1">
    <citation type="submission" date="2017-03" db="EMBL/GenBank/DDBJ databases">
        <authorList>
            <person name="Afonso C.L."/>
            <person name="Miller P.J."/>
            <person name="Scott M.A."/>
            <person name="Spackman E."/>
            <person name="Goraichik I."/>
            <person name="Dimitrov K.M."/>
            <person name="Suarez D.L."/>
            <person name="Swayne D.E."/>
        </authorList>
    </citation>
    <scope>NUCLEOTIDE SEQUENCE [LARGE SCALE GENOMIC DNA]</scope>
    <source>
        <strain evidence="3">Genome sequencing of Nitrospira japonica strain NJ11</strain>
    </source>
</reference>
<feature type="region of interest" description="Disordered" evidence="1">
    <location>
        <begin position="27"/>
        <end position="141"/>
    </location>
</feature>
<feature type="signal peptide" evidence="2">
    <location>
        <begin position="1"/>
        <end position="26"/>
    </location>
</feature>
<evidence type="ECO:0000256" key="1">
    <source>
        <dbReference type="SAM" id="MobiDB-lite"/>
    </source>
</evidence>
<name>A0A1W1I8U8_9BACT</name>
<dbReference type="RefSeq" id="WP_155970276.1">
    <property type="nucleotide sequence ID" value="NZ_LT828648.1"/>
</dbReference>
<feature type="chain" id="PRO_5012235637" evidence="2">
    <location>
        <begin position="27"/>
        <end position="141"/>
    </location>
</feature>